<evidence type="ECO:0000256" key="4">
    <source>
        <dbReference type="ARBA" id="ARBA00022679"/>
    </source>
</evidence>
<evidence type="ECO:0000256" key="6">
    <source>
        <dbReference type="ARBA" id="ARBA00022729"/>
    </source>
</evidence>
<dbReference type="FunFam" id="1.10.510.10:FF:000129">
    <property type="entry name" value="cysteine-rich receptor-like protein kinase 10"/>
    <property type="match status" value="1"/>
</dbReference>
<dbReference type="EC" id="2.7.11.1" evidence="2"/>
<protein>
    <recommendedName>
        <fullName evidence="2">non-specific serine/threonine protein kinase</fullName>
        <ecNumber evidence="2">2.7.11.1</ecNumber>
    </recommendedName>
</protein>
<keyword evidence="16" id="KW-0325">Glycoprotein</keyword>
<dbReference type="SUPFAM" id="SSF51445">
    <property type="entry name" value="(Trans)glycosidases"/>
    <property type="match status" value="4"/>
</dbReference>
<keyword evidence="17 21" id="KW-0326">Glycosidase</keyword>
<keyword evidence="11 20" id="KW-0067">ATP-binding</keyword>
<dbReference type="Pfam" id="PF00704">
    <property type="entry name" value="Glyco_hydro_18"/>
    <property type="match status" value="4"/>
</dbReference>
<feature type="binding site" evidence="20">
    <location>
        <position position="2438"/>
    </location>
    <ligand>
        <name>ATP</name>
        <dbReference type="ChEBI" id="CHEBI:30616"/>
    </ligand>
</feature>
<comment type="subcellular location">
    <subcellularLocation>
        <location evidence="1">Membrane</location>
        <topology evidence="1">Single-pass membrane protein</topology>
    </subcellularLocation>
</comment>
<keyword evidence="15" id="KW-0675">Receptor</keyword>
<dbReference type="PROSITE" id="PS51910">
    <property type="entry name" value="GH18_2"/>
    <property type="match status" value="4"/>
</dbReference>
<evidence type="ECO:0000313" key="25">
    <source>
        <dbReference type="EMBL" id="VFU46092.1"/>
    </source>
</evidence>
<evidence type="ECO:0000256" key="1">
    <source>
        <dbReference type="ARBA" id="ARBA00004167"/>
    </source>
</evidence>
<evidence type="ECO:0000256" key="17">
    <source>
        <dbReference type="ARBA" id="ARBA00023295"/>
    </source>
</evidence>
<evidence type="ECO:0000256" key="10">
    <source>
        <dbReference type="ARBA" id="ARBA00022801"/>
    </source>
</evidence>
<dbReference type="Pfam" id="PF00069">
    <property type="entry name" value="Pkinase"/>
    <property type="match status" value="2"/>
</dbReference>
<dbReference type="GO" id="GO:0006950">
    <property type="term" value="P:response to stress"/>
    <property type="evidence" value="ECO:0007669"/>
    <property type="project" value="UniProtKB-ARBA"/>
</dbReference>
<dbReference type="FunFam" id="3.30.200.20:FF:000195">
    <property type="entry name" value="G-type lectin S-receptor-like serine/threonine-protein kinase"/>
    <property type="match status" value="4"/>
</dbReference>
<evidence type="ECO:0000256" key="22">
    <source>
        <dbReference type="SAM" id="Phobius"/>
    </source>
</evidence>
<feature type="domain" description="Protein kinase" evidence="23">
    <location>
        <begin position="861"/>
        <end position="1172"/>
    </location>
</feature>
<evidence type="ECO:0000256" key="13">
    <source>
        <dbReference type="ARBA" id="ARBA00023136"/>
    </source>
</evidence>
<dbReference type="PROSITE" id="PS50011">
    <property type="entry name" value="PROTEIN_KINASE_DOM"/>
    <property type="match status" value="5"/>
</dbReference>
<evidence type="ECO:0000256" key="16">
    <source>
        <dbReference type="ARBA" id="ARBA00023180"/>
    </source>
</evidence>
<dbReference type="FunFam" id="1.10.510.10:FF:001023">
    <property type="entry name" value="Os07g0541700 protein"/>
    <property type="match status" value="1"/>
</dbReference>
<feature type="domain" description="Protein kinase" evidence="23">
    <location>
        <begin position="2410"/>
        <end position="2681"/>
    </location>
</feature>
<reference evidence="25" key="1">
    <citation type="submission" date="2019-03" db="EMBL/GenBank/DDBJ databases">
        <authorList>
            <person name="Mank J."/>
            <person name="Almeida P."/>
        </authorList>
    </citation>
    <scope>NUCLEOTIDE SEQUENCE</scope>
    <source>
        <strain evidence="25">78183</strain>
    </source>
</reference>
<feature type="transmembrane region" description="Helical" evidence="22">
    <location>
        <begin position="2333"/>
        <end position="2356"/>
    </location>
</feature>
<feature type="transmembrane region" description="Helical" evidence="22">
    <location>
        <begin position="537"/>
        <end position="559"/>
    </location>
</feature>
<dbReference type="CDD" id="cd02879">
    <property type="entry name" value="GH18_plant_chitinase_class_V"/>
    <property type="match status" value="2"/>
</dbReference>
<dbReference type="EMBL" id="CAADRP010001638">
    <property type="protein sequence ID" value="VFU46092.1"/>
    <property type="molecule type" value="Genomic_DNA"/>
</dbReference>
<dbReference type="FunFam" id="3.30.200.20:FF:000951">
    <property type="entry name" value="Uncharacterized protein"/>
    <property type="match status" value="1"/>
</dbReference>
<feature type="domain" description="GH18" evidence="24">
    <location>
        <begin position="1334"/>
        <end position="1673"/>
    </location>
</feature>
<evidence type="ECO:0000256" key="7">
    <source>
        <dbReference type="ARBA" id="ARBA00022737"/>
    </source>
</evidence>
<dbReference type="FunFam" id="1.10.510.10:FF:000060">
    <property type="entry name" value="G-type lectin S-receptor-like serine/threonine-protein kinase"/>
    <property type="match status" value="3"/>
</dbReference>
<evidence type="ECO:0000256" key="14">
    <source>
        <dbReference type="ARBA" id="ARBA00023157"/>
    </source>
</evidence>
<gene>
    <name evidence="25" type="ORF">SVIM_LOCUS291585</name>
</gene>
<evidence type="ECO:0000256" key="19">
    <source>
        <dbReference type="ARBA" id="ARBA00048679"/>
    </source>
</evidence>
<evidence type="ECO:0000256" key="2">
    <source>
        <dbReference type="ARBA" id="ARBA00012513"/>
    </source>
</evidence>
<sequence>MVSNEGSRKIFIDSAIQVARTYGFDGMDLDWEFPRNQEEMAGMGQLFKEWRVAIKKEAESTHRSPLLLTAAVYFSVQIPWGETPRRLEIYRDQSSRNMKRLKLIHFSALMRPPTTKQFFDMSRSSILMGLSRTRKGLYKFLVFGLFHCRSAGHIYYLALQAPMVSRIAIIILFHVFLSLNSHPAKAQAWIKAGYWYYDSGFPVSDINSTLYTHLICAFADLNSSSYRLSIPSSYDQFFSAFTNTVKKRNPSITTLLSIGGGNANYSTLSAMAGNFTYRKSFIDDSIKTARLYGFQGLDFSWVSANTSDNMDNMGTLFEEWRAAIALETRNSSLSELILTAAVQWSPTLDDVSFPIDSIRRNLNWIHVLAYDYHLPEGFKFTAASAALYAPDSDVCTDTGIGSWIIEGLPASKLVLGLPFFGYAWKLANPTENSIGAPATGPAVTKEGNMSYKEINNYSKTQGAVGPIYNSFYEIGLVLMVSMLLELRFLMLRRRPSSDMLSWEISQDDNWVLSQAAGGVDSGGGVDHKQKRLPKSRILIIILTTTVAVIIVLGLAFYFIRIRILKSKSKGTKLKVNNAAAAGDFHSNNPDMKVYSLADIGKATDQFIFENKLGEGGFGPVYKGVLPGGQEIAVKKLSKSSNQGFEEFKNEVMLTAKLQHVNLVKVLGFCIDREEKMLIYEYMPNKSLDYYLFDPIRRYQLDWKKREEIIEGITQGLLYLQEYSRLTIIHRDLKASNILLDGDMKAKISDFEFSQKMNTKQTLTGLLGHTGGVDSAGGVDSGGGVDHNDQIRILIIILTTTAAVIILLGLAFYFIRIRILKSKSKGTKLKVNNAAAAGDFHSNNPDMIIYSLAEIGKATNQFIFENKLGEGGFGPVYKGVLPGGQEIAVKKLSKSSTQGFDEFKNEVMLTAKLQHVNLVKVLGFCVDREEKMLIYEYMPNKSLDYYLFGQQSASFYAWIYREKKDLSVVYSFIASQFLDILLHVLVSKLEDACSLDSLLSDMTDPIRRYLLDWKKREEIIEGITQGLLYLQEYSRLTIIHRDLKASNILLDGDMKAKISDFGMARIFAKDEHEANTDRLVGTYGYVPPEYFRKGQYSVKSDVYSFGIVLLHIISGKKNGSLYGSDESLSLLEHGKLPDGKEIAVKRLSKTSTQGEEEFKNELTLTGKLQHVNVVTVLGFCNEREEKMLIYEYMRTELDTSMWLCPPEYVRKGIYSMKYDVYSFGVLLLQIISGKRSTCYYGPDENWNLLEYGLKLIAAYAEISDGDHDAVELIVCDASASELVPDEISGDGAVLASEDITPLLKPKINIFSVSHSRRKPRVFLSLNSHPAKAQAWIKAGYWNYNNDLRVSQINSTLYTHLICAAAVLNSSSYHLSIPSPDDFSSFTNTVKRKNPSITALLSIGGWDANSSTLSAMAGNSTYRKFFIDDSIKTARNYGFQGLDFSWLSVNTGDMENMGTLFEEWRAAIALETRKSNLSELILTAAVQNSTDENFGSFPIDSMLRNLNWTHVLTYDYHMPEDDNVTAASAALYAPDSGFSTDSVIAAWINEGLPASKLVLGLPFFGYAWKLANPNENSIGAPATGPAVTEEGDMSYKQINRYSKTQGAVGPIYNSTYVVNYVIVGSDWISYDGVDVVRKKVSYAKEKALLGYVVWEIGQDDNWVLSQAAGEVDSGGGFDSGGGVDHKRPKSRILIIILTTTAAVIIVLGLAFYFIRIRILKSKSKETKLKVNNAATAGDFNNNNPDMIIYSLAEIGKATDQFIFENKLGEGGFGPVYKGVLPGGQEIAVKKLSKSSTQGFDEFKNEVMLTAKLQHVNLVKVLGFCVDREEKMLIYEYMPNKSLDYYLFGQQSASFYAWIYRRKKDLSVIESFIASQFLDILLHVLVSKLEDACSLDSLLSDMTDPMRRYLLDWKKREEIIEGITQGLLYLQEYSRLTIIHRDLKASNILLDGDMKAKISDFGMARIFTKDEHEANTDRLVGTYGYVPPEYIRRGQYSVKSDVYSFGIVLLHIISGKKNGSLYGSDESLSLLEHAYELWKDDRGMEIMDPSLDDTFSSCKLIKCLQIALLCVQENPADRPSMLEVSSMLRNETAIVTIPQRPAFSVRTDDDDKNRRDRLHLEICSVDDATITQALLLVMSASYLPAQHSVTYPIDIMKRALDWIHLIAYDYHVPAEFNFTGAHAALYGPSNWVNTDEWIKDWLRGGLSASKLVLGLPYHGYAWTLVNPDENAIGAPSSGPGVTSDGSMGYKNIKSFIKGYGYGAAAVYNSTYVMKLFVVGSTWINFDDVESIKAKISYAKENNLSGYSVFQLSNDDNWILSRAAQGKDEDGLNKRKVLVIILVTIAVVFLMLGTIICCYFRRKILCSKAEIAGSVQKSVSAVKIKVSATRVMNGEAPHLQALGFDMIAAATNDFSSENKLGAGGFGSVYKGKLPDGKEIAVKRLSKTSTQGEEEFKNELTLTGKLQHVNVVTVLGFCNEREEKMLIYEYMPNKSLDFYIYDPIRRYILDWRKRVQIIEGLTQGLLYLQEFSNFTIIHRDIKSSNILLDEDMNPKISDFGMARLFRKDELEANTRRIVGTYGYVPPEYVRKGIYSMKYDVYSFGVLLLQIISGKRSTCYYGPDENWNLLEYAYELWKNGEGVEFFDPSLDDSSSSSGGVDSARGVDHKRPKSRILIIILTTTAAVIIVLGLAFYFIRIRILKSRSKETKLKVNNAAAAGDFDNNNLDMIVDSLADIEKATDQFVFENKLGEGDFDNNNPDMIVYSLADIQKATNQFISENKLGEGGFGPVYKGVLPGGQEIAVKKLSKSSKQGSDEFKNEVMLTAKLQHVNLVKVLGFCIDREEKMLIYEYMPNKSLDYHLFDPIRRRLLDWKKREEIIEGITQGLLYLQEYSRMTIIHRDLKASNILLDGDMKAKISDFGMAKIFAKDEHEANTDRIVGTYGYVSPEYVGKGQYSIKSDVYSFGIVLLHIISGKKNGSEYGSDKNLSLAEYAYELWKDGRGMEIMEQSLDDTFSSCKLIKCLQIALLFQKIC</sequence>
<keyword evidence="14" id="KW-1015">Disulfide bond</keyword>
<evidence type="ECO:0000256" key="20">
    <source>
        <dbReference type="PROSITE-ProRule" id="PRU10141"/>
    </source>
</evidence>
<dbReference type="InterPro" id="IPR011009">
    <property type="entry name" value="Kinase-like_dom_sf"/>
</dbReference>
<dbReference type="PROSITE" id="PS00108">
    <property type="entry name" value="PROTEIN_KINASE_ST"/>
    <property type="match status" value="4"/>
</dbReference>
<evidence type="ECO:0000259" key="23">
    <source>
        <dbReference type="PROSITE" id="PS50011"/>
    </source>
</evidence>
<organism evidence="25">
    <name type="scientific">Salix viminalis</name>
    <name type="common">Common osier</name>
    <name type="synonym">Basket willow</name>
    <dbReference type="NCBI Taxonomy" id="40686"/>
    <lineage>
        <taxon>Eukaryota</taxon>
        <taxon>Viridiplantae</taxon>
        <taxon>Streptophyta</taxon>
        <taxon>Embryophyta</taxon>
        <taxon>Tracheophyta</taxon>
        <taxon>Spermatophyta</taxon>
        <taxon>Magnoliopsida</taxon>
        <taxon>eudicotyledons</taxon>
        <taxon>Gunneridae</taxon>
        <taxon>Pentapetalae</taxon>
        <taxon>rosids</taxon>
        <taxon>fabids</taxon>
        <taxon>Malpighiales</taxon>
        <taxon>Salicaceae</taxon>
        <taxon>Saliceae</taxon>
        <taxon>Salix</taxon>
    </lineage>
</organism>
<keyword evidence="6" id="KW-0732">Signal</keyword>
<dbReference type="SMART" id="SM00636">
    <property type="entry name" value="Glyco_18"/>
    <property type="match status" value="3"/>
</dbReference>
<feature type="domain" description="GH18" evidence="24">
    <location>
        <begin position="1"/>
        <end position="77"/>
    </location>
</feature>
<dbReference type="PROSITE" id="PS00107">
    <property type="entry name" value="PROTEIN_KINASE_ATP"/>
    <property type="match status" value="1"/>
</dbReference>
<evidence type="ECO:0000259" key="24">
    <source>
        <dbReference type="PROSITE" id="PS51910"/>
    </source>
</evidence>
<dbReference type="SMART" id="SM00220">
    <property type="entry name" value="S_TKc"/>
    <property type="match status" value="5"/>
</dbReference>
<keyword evidence="3" id="KW-0723">Serine/threonine-protein kinase</keyword>
<comment type="catalytic activity">
    <reaction evidence="19">
        <text>L-seryl-[protein] + ATP = O-phospho-L-seryl-[protein] + ADP + H(+)</text>
        <dbReference type="Rhea" id="RHEA:17989"/>
        <dbReference type="Rhea" id="RHEA-COMP:9863"/>
        <dbReference type="Rhea" id="RHEA-COMP:11604"/>
        <dbReference type="ChEBI" id="CHEBI:15378"/>
        <dbReference type="ChEBI" id="CHEBI:29999"/>
        <dbReference type="ChEBI" id="CHEBI:30616"/>
        <dbReference type="ChEBI" id="CHEBI:83421"/>
        <dbReference type="ChEBI" id="CHEBI:456216"/>
        <dbReference type="EC" id="2.7.11.1"/>
    </reaction>
</comment>
<feature type="domain" description="Protein kinase" evidence="23">
    <location>
        <begin position="2771"/>
        <end position="3028"/>
    </location>
</feature>
<feature type="transmembrane region" description="Helical" evidence="22">
    <location>
        <begin position="792"/>
        <end position="814"/>
    </location>
</feature>
<dbReference type="GO" id="GO:0004553">
    <property type="term" value="F:hydrolase activity, hydrolyzing O-glycosyl compounds"/>
    <property type="evidence" value="ECO:0007669"/>
    <property type="project" value="InterPro"/>
</dbReference>
<keyword evidence="4" id="KW-0808">Transferase</keyword>
<dbReference type="GO" id="GO:0005524">
    <property type="term" value="F:ATP binding"/>
    <property type="evidence" value="ECO:0007669"/>
    <property type="project" value="UniProtKB-UniRule"/>
</dbReference>
<feature type="transmembrane region" description="Helical" evidence="22">
    <location>
        <begin position="2669"/>
        <end position="2691"/>
    </location>
</feature>
<proteinExistence type="predicted"/>
<dbReference type="InterPro" id="IPR001245">
    <property type="entry name" value="Ser-Thr/Tyr_kinase_cat_dom"/>
</dbReference>
<evidence type="ECO:0000256" key="21">
    <source>
        <dbReference type="RuleBase" id="RU000489"/>
    </source>
</evidence>
<evidence type="ECO:0000256" key="8">
    <source>
        <dbReference type="ARBA" id="ARBA00022741"/>
    </source>
</evidence>
<keyword evidence="8 20" id="KW-0547">Nucleotide-binding</keyword>
<dbReference type="Gene3D" id="3.30.200.20">
    <property type="entry name" value="Phosphorylase Kinase, domain 1"/>
    <property type="match status" value="6"/>
</dbReference>
<dbReference type="Gene3D" id="1.10.510.10">
    <property type="entry name" value="Transferase(Phosphotransferase) domain 1"/>
    <property type="match status" value="6"/>
</dbReference>
<dbReference type="GO" id="GO:0005975">
    <property type="term" value="P:carbohydrate metabolic process"/>
    <property type="evidence" value="ECO:0007669"/>
    <property type="project" value="InterPro"/>
</dbReference>
<feature type="domain" description="Protein kinase" evidence="23">
    <location>
        <begin position="1759"/>
        <end position="2091"/>
    </location>
</feature>
<dbReference type="InterPro" id="IPR017853">
    <property type="entry name" value="GH"/>
</dbReference>
<dbReference type="InterPro" id="IPR017441">
    <property type="entry name" value="Protein_kinase_ATP_BS"/>
</dbReference>
<keyword evidence="9" id="KW-0418">Kinase</keyword>
<evidence type="ECO:0000256" key="9">
    <source>
        <dbReference type="ARBA" id="ARBA00022777"/>
    </source>
</evidence>
<dbReference type="InterPro" id="IPR001223">
    <property type="entry name" value="Glyco_hydro18_cat"/>
</dbReference>
<dbReference type="FunFam" id="3.10.50.10:FF:000015">
    <property type="entry name" value="Chitotriosidase-1"/>
    <property type="match status" value="2"/>
</dbReference>
<evidence type="ECO:0000256" key="12">
    <source>
        <dbReference type="ARBA" id="ARBA00022989"/>
    </source>
</evidence>
<dbReference type="Gene3D" id="3.20.20.80">
    <property type="entry name" value="Glycosidases"/>
    <property type="match status" value="4"/>
</dbReference>
<dbReference type="GO" id="GO:0004674">
    <property type="term" value="F:protein serine/threonine kinase activity"/>
    <property type="evidence" value="ECO:0007669"/>
    <property type="project" value="UniProtKB-KW"/>
</dbReference>
<keyword evidence="13 22" id="KW-0472">Membrane</keyword>
<dbReference type="SUPFAM" id="SSF54556">
    <property type="entry name" value="Chitinase insertion domain"/>
    <property type="match status" value="2"/>
</dbReference>
<feature type="domain" description="GH18" evidence="24">
    <location>
        <begin position="2136"/>
        <end position="2327"/>
    </location>
</feature>
<keyword evidence="10 21" id="KW-0378">Hydrolase</keyword>
<feature type="transmembrane region" description="Helical" evidence="22">
    <location>
        <begin position="1690"/>
        <end position="1712"/>
    </location>
</feature>
<dbReference type="GO" id="GO:0005886">
    <property type="term" value="C:plasma membrane"/>
    <property type="evidence" value="ECO:0007669"/>
    <property type="project" value="TreeGrafter"/>
</dbReference>
<dbReference type="SUPFAM" id="SSF56112">
    <property type="entry name" value="Protein kinase-like (PK-like)"/>
    <property type="match status" value="6"/>
</dbReference>
<keyword evidence="7" id="KW-0677">Repeat</keyword>
<feature type="domain" description="Protein kinase" evidence="23">
    <location>
        <begin position="606"/>
        <end position="862"/>
    </location>
</feature>
<dbReference type="PANTHER" id="PTHR27002">
    <property type="entry name" value="RECEPTOR-LIKE SERINE/THREONINE-PROTEIN KINASE SD1-8"/>
    <property type="match status" value="1"/>
</dbReference>
<dbReference type="PROSITE" id="PS01095">
    <property type="entry name" value="GH18_1"/>
    <property type="match status" value="1"/>
</dbReference>
<dbReference type="InterPro" id="IPR008271">
    <property type="entry name" value="Ser/Thr_kinase_AS"/>
</dbReference>
<dbReference type="InterPro" id="IPR029070">
    <property type="entry name" value="Chitinase_insertion_sf"/>
</dbReference>
<dbReference type="GO" id="GO:0008061">
    <property type="term" value="F:chitin binding"/>
    <property type="evidence" value="ECO:0007669"/>
    <property type="project" value="InterPro"/>
</dbReference>
<evidence type="ECO:0000256" key="15">
    <source>
        <dbReference type="ARBA" id="ARBA00023170"/>
    </source>
</evidence>
<dbReference type="PANTHER" id="PTHR27002:SF1077">
    <property type="entry name" value="CYSTEINE-RICH RECEPTOR-LIKE PROTEIN KINASE 4"/>
    <property type="match status" value="1"/>
</dbReference>
<evidence type="ECO:0000256" key="3">
    <source>
        <dbReference type="ARBA" id="ARBA00022527"/>
    </source>
</evidence>
<dbReference type="Pfam" id="PF07714">
    <property type="entry name" value="PK_Tyr_Ser-Thr"/>
    <property type="match status" value="4"/>
</dbReference>
<dbReference type="InterPro" id="IPR001579">
    <property type="entry name" value="Glyco_hydro_18_chit_AS"/>
</dbReference>
<evidence type="ECO:0000256" key="11">
    <source>
        <dbReference type="ARBA" id="ARBA00022840"/>
    </source>
</evidence>
<accession>A0A6N2LY21</accession>
<comment type="catalytic activity">
    <reaction evidence="18">
        <text>L-threonyl-[protein] + ATP = O-phospho-L-threonyl-[protein] + ADP + H(+)</text>
        <dbReference type="Rhea" id="RHEA:46608"/>
        <dbReference type="Rhea" id="RHEA-COMP:11060"/>
        <dbReference type="Rhea" id="RHEA-COMP:11605"/>
        <dbReference type="ChEBI" id="CHEBI:15378"/>
        <dbReference type="ChEBI" id="CHEBI:30013"/>
        <dbReference type="ChEBI" id="CHEBI:30616"/>
        <dbReference type="ChEBI" id="CHEBI:61977"/>
        <dbReference type="ChEBI" id="CHEBI:456216"/>
        <dbReference type="EC" id="2.7.11.1"/>
    </reaction>
</comment>
<name>A0A6N2LY21_SALVM</name>
<feature type="domain" description="GH18" evidence="24">
    <location>
        <begin position="189"/>
        <end position="523"/>
    </location>
</feature>
<dbReference type="InterPro" id="IPR000719">
    <property type="entry name" value="Prot_kinase_dom"/>
</dbReference>
<keyword evidence="12 22" id="KW-1133">Transmembrane helix</keyword>
<dbReference type="Gene3D" id="3.10.50.10">
    <property type="match status" value="3"/>
</dbReference>
<dbReference type="InterPro" id="IPR011583">
    <property type="entry name" value="Chitinase_II/V-like_cat"/>
</dbReference>
<keyword evidence="5 22" id="KW-0812">Transmembrane</keyword>
<evidence type="ECO:0000256" key="5">
    <source>
        <dbReference type="ARBA" id="ARBA00022692"/>
    </source>
</evidence>
<evidence type="ECO:0000256" key="18">
    <source>
        <dbReference type="ARBA" id="ARBA00047899"/>
    </source>
</evidence>